<protein>
    <submittedName>
        <fullName evidence="1">Uncharacterized protein</fullName>
    </submittedName>
</protein>
<dbReference type="EMBL" id="JAWDJW010000956">
    <property type="protein sequence ID" value="KAK3079727.1"/>
    <property type="molecule type" value="Genomic_DNA"/>
</dbReference>
<accession>A0ACC3DSW3</accession>
<evidence type="ECO:0000313" key="1">
    <source>
        <dbReference type="EMBL" id="KAK3079727.1"/>
    </source>
</evidence>
<name>A0ACC3DSW3_9PEZI</name>
<sequence length="389" mass="43446">MDNNTNFKFDPSSQYVQCVLAYPDNSVDCASYCTADACPLDWSYWPYRPSLVANGAFAIIFAPSFCWFLLSFIFHRRFIGFTVGFSLGNAMEVVGYVGRIMAYNDPFSEGPFLIQICCLTIAPAFMSGGIYLLLSRIITVYGASNSRLKPATCPRIFIPCDVLSLILQGVGGGIASYKTHNSEDPKLGDDIMIAGLAIQVFTLLIFILLSLDFIVRSRRSRGSVDGQVLEDPTHTKLRKSFWFKGFLFATAASTLLIFTRSIYRVAELSQGWRGHLITTQVYFIVLEGALVAAAVVVLNVFNPGFCFKEDYVMKSGKRIFAWMNPREWRRMKHQRKASAVVEKGRMEANARRIAGEEGVSPVLSSRAGVDRKPVPPPKTVTFQDGRSFW</sequence>
<reference evidence="1" key="1">
    <citation type="submission" date="2024-09" db="EMBL/GenBank/DDBJ databases">
        <title>Black Yeasts Isolated from many extreme environments.</title>
        <authorList>
            <person name="Coleine C."/>
            <person name="Stajich J.E."/>
            <person name="Selbmann L."/>
        </authorList>
    </citation>
    <scope>NUCLEOTIDE SEQUENCE</scope>
    <source>
        <strain evidence="1">CCFEE 5737</strain>
    </source>
</reference>
<comment type="caution">
    <text evidence="1">The sequence shown here is derived from an EMBL/GenBank/DDBJ whole genome shotgun (WGS) entry which is preliminary data.</text>
</comment>
<dbReference type="Proteomes" id="UP001186974">
    <property type="component" value="Unassembled WGS sequence"/>
</dbReference>
<organism evidence="1 2">
    <name type="scientific">Coniosporium uncinatum</name>
    <dbReference type="NCBI Taxonomy" id="93489"/>
    <lineage>
        <taxon>Eukaryota</taxon>
        <taxon>Fungi</taxon>
        <taxon>Dikarya</taxon>
        <taxon>Ascomycota</taxon>
        <taxon>Pezizomycotina</taxon>
        <taxon>Dothideomycetes</taxon>
        <taxon>Dothideomycetes incertae sedis</taxon>
        <taxon>Coniosporium</taxon>
    </lineage>
</organism>
<keyword evidence="2" id="KW-1185">Reference proteome</keyword>
<evidence type="ECO:0000313" key="2">
    <source>
        <dbReference type="Proteomes" id="UP001186974"/>
    </source>
</evidence>
<gene>
    <name evidence="1" type="ORF">LTS18_004052</name>
</gene>
<proteinExistence type="predicted"/>